<evidence type="ECO:0000313" key="3">
    <source>
        <dbReference type="Proteomes" id="UP000234474"/>
    </source>
</evidence>
<feature type="transmembrane region" description="Helical" evidence="1">
    <location>
        <begin position="30"/>
        <end position="50"/>
    </location>
</feature>
<keyword evidence="1" id="KW-0472">Membrane</keyword>
<dbReference type="Proteomes" id="UP000234474">
    <property type="component" value="Unassembled WGS sequence"/>
</dbReference>
<gene>
    <name evidence="2" type="ORF">P174DRAFT_161185</name>
</gene>
<dbReference type="VEuPathDB" id="FungiDB:P174DRAFT_161185"/>
<feature type="transmembrane region" description="Helical" evidence="1">
    <location>
        <begin position="62"/>
        <end position="80"/>
    </location>
</feature>
<keyword evidence="1" id="KW-0812">Transmembrane</keyword>
<protein>
    <submittedName>
        <fullName evidence="2">Uncharacterized protein</fullName>
    </submittedName>
</protein>
<dbReference type="AlphaFoldDB" id="A0A2I1C873"/>
<dbReference type="GeneID" id="36528530"/>
<feature type="transmembrane region" description="Helical" evidence="1">
    <location>
        <begin position="7"/>
        <end position="24"/>
    </location>
</feature>
<dbReference type="RefSeq" id="XP_024682380.1">
    <property type="nucleotide sequence ID" value="XM_024821204.1"/>
</dbReference>
<name>A0A2I1C873_ASPN1</name>
<keyword evidence="1" id="KW-1133">Transmembrane helix</keyword>
<evidence type="ECO:0000313" key="2">
    <source>
        <dbReference type="EMBL" id="PKX93785.1"/>
    </source>
</evidence>
<evidence type="ECO:0000256" key="1">
    <source>
        <dbReference type="SAM" id="Phobius"/>
    </source>
</evidence>
<keyword evidence="3" id="KW-1185">Reference proteome</keyword>
<proteinExistence type="predicted"/>
<comment type="caution">
    <text evidence="2">The sequence shown here is derived from an EMBL/GenBank/DDBJ whole genome shotgun (WGS) entry which is preliminary data.</text>
</comment>
<accession>A0A2I1C873</accession>
<reference evidence="3" key="1">
    <citation type="journal article" date="2018" name="Proc. Natl. Acad. Sci. U.S.A.">
        <title>Linking secondary metabolites to gene clusters through genome sequencing of six diverse Aspergillus species.</title>
        <authorList>
            <person name="Kaerboelling I."/>
            <person name="Vesth T.C."/>
            <person name="Frisvad J.C."/>
            <person name="Nybo J.L."/>
            <person name="Theobald S."/>
            <person name="Kuo A."/>
            <person name="Bowyer P."/>
            <person name="Matsuda Y."/>
            <person name="Mondo S."/>
            <person name="Lyhne E.K."/>
            <person name="Kogle M.E."/>
            <person name="Clum A."/>
            <person name="Lipzen A."/>
            <person name="Salamov A."/>
            <person name="Ngan C.Y."/>
            <person name="Daum C."/>
            <person name="Chiniquy J."/>
            <person name="Barry K."/>
            <person name="LaButti K."/>
            <person name="Haridas S."/>
            <person name="Simmons B.A."/>
            <person name="Magnuson J.K."/>
            <person name="Mortensen U.H."/>
            <person name="Larsen T.O."/>
            <person name="Grigoriev I.V."/>
            <person name="Baker S.E."/>
            <person name="Andersen M.R."/>
        </authorList>
    </citation>
    <scope>NUCLEOTIDE SEQUENCE [LARGE SCALE GENOMIC DNA]</scope>
    <source>
        <strain evidence="3">IBT 16806</strain>
    </source>
</reference>
<dbReference type="EMBL" id="MSZS01000004">
    <property type="protein sequence ID" value="PKX93785.1"/>
    <property type="molecule type" value="Genomic_DNA"/>
</dbReference>
<organism evidence="2 3">
    <name type="scientific">Aspergillus novofumigatus (strain IBT 16806)</name>
    <dbReference type="NCBI Taxonomy" id="1392255"/>
    <lineage>
        <taxon>Eukaryota</taxon>
        <taxon>Fungi</taxon>
        <taxon>Dikarya</taxon>
        <taxon>Ascomycota</taxon>
        <taxon>Pezizomycotina</taxon>
        <taxon>Eurotiomycetes</taxon>
        <taxon>Eurotiomycetidae</taxon>
        <taxon>Eurotiales</taxon>
        <taxon>Aspergillaceae</taxon>
        <taxon>Aspergillus</taxon>
        <taxon>Aspergillus subgen. Fumigati</taxon>
    </lineage>
</organism>
<sequence length="89" mass="9976">MELRHATACVLITGKFLSMSWIWMRAQCASAFMAGLFSNMSSCIPVFYTVTSAPRCQDRVMYRWWVAAGFCMSCIEYISITEGGGFYAG</sequence>